<dbReference type="Gene3D" id="3.20.20.80">
    <property type="entry name" value="Glycosidases"/>
    <property type="match status" value="1"/>
</dbReference>
<dbReference type="OrthoDB" id="9783748at2"/>
<evidence type="ECO:0000313" key="3">
    <source>
        <dbReference type="EMBL" id="KAB8166347.1"/>
    </source>
</evidence>
<gene>
    <name evidence="3" type="ORF">FH607_010955</name>
</gene>
<dbReference type="CDD" id="cd11576">
    <property type="entry name" value="GH99_GH71_like_2"/>
    <property type="match status" value="1"/>
</dbReference>
<dbReference type="AlphaFoldDB" id="A0A5N6ABZ6"/>
<feature type="chain" id="PRO_5039421159" evidence="2">
    <location>
        <begin position="24"/>
        <end position="618"/>
    </location>
</feature>
<accession>A0A5N6ABZ6</accession>
<name>A0A5N6ABZ6_9ACTN</name>
<proteinExistence type="predicted"/>
<protein>
    <submittedName>
        <fullName evidence="3">Xylosidase</fullName>
    </submittedName>
</protein>
<dbReference type="EMBL" id="VDLY02000006">
    <property type="protein sequence ID" value="KAB8166347.1"/>
    <property type="molecule type" value="Genomic_DNA"/>
</dbReference>
<dbReference type="RefSeq" id="WP_139667472.1">
    <property type="nucleotide sequence ID" value="NZ_VDLY02000006.1"/>
</dbReference>
<evidence type="ECO:0000313" key="4">
    <source>
        <dbReference type="Proteomes" id="UP000314251"/>
    </source>
</evidence>
<sequence>MLRSRALLRHGLALLLVAAGIGAAVGLPHANADAEPTAEAPAPTAGEHRITGQVYAGYQGWFAAEGDGSPINQWRHWNGSQPSPGNQTFEMWPDMSAYPASAHFPTGYAGLGSGEPATLFSSYPAEVTDQHFSWMAEYGIDGAALQRFGQDMVVPERKAQRDAITARARDAAERHDVGFYLEYDISGLTDENVEQTLKTDWTETATGTLALTDSPSYAHEDGRPVVAIFGFGFLNRPGDAATAQRVVEWFQDQGAYVIGAVPWGWRTETDTKPGFTEVYRSFDMLSPWFVGNASDLRDRMRDDRDDLASRGQEYLPVIYPGFSWANWNGGERNQIPRETGRFLWRQTLGVAELGIPQAFIAMFDEYDEATNIAPAASDSAMIPTDQYFQTTSADGVYASPDFYLRLAAHASRVITGEEPATPEMPVPLSLGPVHLRTGFERDVDAQPTWFDSPGPGGTANVTGPEGEGGPTLRVATGDQAATGASALRLRGATPDPAHSYAYLRALDVSIPVTAATRLSYDFLPNDEGGRHVAVDLVLDDGRTLRGSAATTQDGVDMHPAAPKGTVGDWTTITSAFGPELEGATIETILVGYDRNGATGGFDALIDNLLIENAATADE</sequence>
<evidence type="ECO:0000256" key="1">
    <source>
        <dbReference type="SAM" id="MobiDB-lite"/>
    </source>
</evidence>
<reference evidence="3" key="1">
    <citation type="submission" date="2019-10" db="EMBL/GenBank/DDBJ databases">
        <title>Nonomuraea sp. nov., isolated from Phyllanthus amarus.</title>
        <authorList>
            <person name="Klykleung N."/>
            <person name="Tanasupawat S."/>
        </authorList>
    </citation>
    <scope>NUCLEOTIDE SEQUENCE [LARGE SCALE GENOMIC DNA]</scope>
    <source>
        <strain evidence="3">3MP-10</strain>
    </source>
</reference>
<dbReference type="Proteomes" id="UP000314251">
    <property type="component" value="Unassembled WGS sequence"/>
</dbReference>
<comment type="caution">
    <text evidence="3">The sequence shown here is derived from an EMBL/GenBank/DDBJ whole genome shotgun (WGS) entry which is preliminary data.</text>
</comment>
<organism evidence="3 4">
    <name type="scientific">Streptomyces mimosae</name>
    <dbReference type="NCBI Taxonomy" id="2586635"/>
    <lineage>
        <taxon>Bacteria</taxon>
        <taxon>Bacillati</taxon>
        <taxon>Actinomycetota</taxon>
        <taxon>Actinomycetes</taxon>
        <taxon>Kitasatosporales</taxon>
        <taxon>Streptomycetaceae</taxon>
        <taxon>Streptomyces</taxon>
    </lineage>
</organism>
<evidence type="ECO:0000256" key="2">
    <source>
        <dbReference type="SAM" id="SignalP"/>
    </source>
</evidence>
<feature type="region of interest" description="Disordered" evidence="1">
    <location>
        <begin position="447"/>
        <end position="475"/>
    </location>
</feature>
<keyword evidence="2" id="KW-0732">Signal</keyword>
<feature type="signal peptide" evidence="2">
    <location>
        <begin position="1"/>
        <end position="23"/>
    </location>
</feature>
<keyword evidence="4" id="KW-1185">Reference proteome</keyword>